<evidence type="ECO:0000313" key="6">
    <source>
        <dbReference type="Proteomes" id="UP001220395"/>
    </source>
</evidence>
<feature type="domain" description="HIRAN" evidence="4">
    <location>
        <begin position="7"/>
        <end position="79"/>
    </location>
</feature>
<evidence type="ECO:0000256" key="1">
    <source>
        <dbReference type="ARBA" id="ARBA00022723"/>
    </source>
</evidence>
<feature type="compositionally biased region" description="Acidic residues" evidence="3">
    <location>
        <begin position="112"/>
        <end position="122"/>
    </location>
</feature>
<dbReference type="Proteomes" id="UP001220395">
    <property type="component" value="Chromosome"/>
</dbReference>
<proteinExistence type="predicted"/>
<dbReference type="Gene3D" id="3.30.70.2330">
    <property type="match status" value="1"/>
</dbReference>
<accession>A0ABY7TL54</accession>
<name>A0ABY7TL54_9SPHN</name>
<dbReference type="EMBL" id="CP117411">
    <property type="protein sequence ID" value="WCT73957.1"/>
    <property type="molecule type" value="Genomic_DNA"/>
</dbReference>
<keyword evidence="6" id="KW-1185">Reference proteome</keyword>
<evidence type="ECO:0000313" key="5">
    <source>
        <dbReference type="EMBL" id="WCT73957.1"/>
    </source>
</evidence>
<organism evidence="5 6">
    <name type="scientific">Sphingomonas naphthae</name>
    <dbReference type="NCBI Taxonomy" id="1813468"/>
    <lineage>
        <taxon>Bacteria</taxon>
        <taxon>Pseudomonadati</taxon>
        <taxon>Pseudomonadota</taxon>
        <taxon>Alphaproteobacteria</taxon>
        <taxon>Sphingomonadales</taxon>
        <taxon>Sphingomonadaceae</taxon>
        <taxon>Sphingomonas</taxon>
    </lineage>
</organism>
<dbReference type="Pfam" id="PF08797">
    <property type="entry name" value="HIRAN"/>
    <property type="match status" value="1"/>
</dbReference>
<evidence type="ECO:0000256" key="2">
    <source>
        <dbReference type="ARBA" id="ARBA00022801"/>
    </source>
</evidence>
<gene>
    <name evidence="5" type="ORF">PQ455_01610</name>
</gene>
<keyword evidence="2" id="KW-0378">Hydrolase</keyword>
<dbReference type="RefSeq" id="WP_273688616.1">
    <property type="nucleotide sequence ID" value="NZ_CP117411.1"/>
</dbReference>
<evidence type="ECO:0000259" key="4">
    <source>
        <dbReference type="Pfam" id="PF08797"/>
    </source>
</evidence>
<protein>
    <submittedName>
        <fullName evidence="5">HIRAN domain-containing protein</fullName>
    </submittedName>
</protein>
<dbReference type="InterPro" id="IPR014905">
    <property type="entry name" value="HIRAN"/>
</dbReference>
<reference evidence="5 6" key="1">
    <citation type="submission" date="2023-02" db="EMBL/GenBank/DDBJ databases">
        <title>Genome sequence of Sphingomonas naphthae.</title>
        <authorList>
            <person name="Kim S."/>
            <person name="Heo J."/>
            <person name="Kwon S.-W."/>
        </authorList>
    </citation>
    <scope>NUCLEOTIDE SEQUENCE [LARGE SCALE GENOMIC DNA]</scope>
    <source>
        <strain evidence="5 6">KACC 18716</strain>
    </source>
</reference>
<feature type="region of interest" description="Disordered" evidence="3">
    <location>
        <begin position="104"/>
        <end position="133"/>
    </location>
</feature>
<keyword evidence="1" id="KW-0479">Metal-binding</keyword>
<sequence>MVAPTSLSLAVVGVKYDAKRGPTRRFAIELCRPGDPVELVPEPKNPEDQYAVTVLNGQGMMMGYITAERAPLVSGLIGRGAPVKAIFQAQTVWGAIIRATFDGNEPDLPPEFIDESPVDEDSGFYPDWIPPDD</sequence>
<evidence type="ECO:0000256" key="3">
    <source>
        <dbReference type="SAM" id="MobiDB-lite"/>
    </source>
</evidence>